<keyword evidence="1" id="KW-1133">Transmembrane helix</keyword>
<comment type="caution">
    <text evidence="2">The sequence shown here is derived from an EMBL/GenBank/DDBJ whole genome shotgun (WGS) entry which is preliminary data.</text>
</comment>
<sequence>MYIIKFKFNMEIEYRLHINIFIFVLNLWHIRSEFVDQIIFDKNHQRKLYKLTRYATSVVFCVASSKFFLIINSTFTLYSKIRFFYKCDANCVLTANKNIIVTYQKIKINIQVFGEDINPFQHFLEFRVLSDYEIFYKNKTFTITCILHAQQKKVMWDMEYDKHRNINSVVYSLPRHTQYLRNLYIAVYCSTTRRSVIGECRLIGLQTPFNERSSIKRG</sequence>
<keyword evidence="3" id="KW-1185">Reference proteome</keyword>
<keyword evidence="1" id="KW-0812">Transmembrane</keyword>
<organism evidence="2 3">
    <name type="scientific">Aphis glycines</name>
    <name type="common">Soybean aphid</name>
    <dbReference type="NCBI Taxonomy" id="307491"/>
    <lineage>
        <taxon>Eukaryota</taxon>
        <taxon>Metazoa</taxon>
        <taxon>Ecdysozoa</taxon>
        <taxon>Arthropoda</taxon>
        <taxon>Hexapoda</taxon>
        <taxon>Insecta</taxon>
        <taxon>Pterygota</taxon>
        <taxon>Neoptera</taxon>
        <taxon>Paraneoptera</taxon>
        <taxon>Hemiptera</taxon>
        <taxon>Sternorrhyncha</taxon>
        <taxon>Aphidomorpha</taxon>
        <taxon>Aphidoidea</taxon>
        <taxon>Aphididae</taxon>
        <taxon>Aphidini</taxon>
        <taxon>Aphis</taxon>
        <taxon>Aphis</taxon>
    </lineage>
</organism>
<evidence type="ECO:0000313" key="2">
    <source>
        <dbReference type="EMBL" id="KAE9526239.1"/>
    </source>
</evidence>
<evidence type="ECO:0000256" key="1">
    <source>
        <dbReference type="SAM" id="Phobius"/>
    </source>
</evidence>
<accession>A0A6G0T7F4</accession>
<reference evidence="2 3" key="1">
    <citation type="submission" date="2019-08" db="EMBL/GenBank/DDBJ databases">
        <title>The genome of the soybean aphid Biotype 1, its phylome, world population structure and adaptation to the North American continent.</title>
        <authorList>
            <person name="Giordano R."/>
            <person name="Donthu R.K."/>
            <person name="Hernandez A.G."/>
            <person name="Wright C.L."/>
            <person name="Zimin A.V."/>
        </authorList>
    </citation>
    <scope>NUCLEOTIDE SEQUENCE [LARGE SCALE GENOMIC DNA]</scope>
    <source>
        <tissue evidence="2">Whole aphids</tissue>
    </source>
</reference>
<name>A0A6G0T7F4_APHGL</name>
<dbReference type="EMBL" id="VYZN01000055">
    <property type="protein sequence ID" value="KAE9526239.1"/>
    <property type="molecule type" value="Genomic_DNA"/>
</dbReference>
<dbReference type="AlphaFoldDB" id="A0A6G0T7F4"/>
<evidence type="ECO:0000313" key="3">
    <source>
        <dbReference type="Proteomes" id="UP000475862"/>
    </source>
</evidence>
<protein>
    <submittedName>
        <fullName evidence="2">Uncharacterized protein</fullName>
    </submittedName>
</protein>
<keyword evidence="1" id="KW-0472">Membrane</keyword>
<dbReference type="Proteomes" id="UP000475862">
    <property type="component" value="Unassembled WGS sequence"/>
</dbReference>
<feature type="transmembrane region" description="Helical" evidence="1">
    <location>
        <begin position="51"/>
        <end position="71"/>
    </location>
</feature>
<proteinExistence type="predicted"/>
<gene>
    <name evidence="2" type="ORF">AGLY_013870</name>
</gene>